<dbReference type="PANTHER" id="PTHR43092">
    <property type="entry name" value="L-CYSTEINE DESULFHYDRASE"/>
    <property type="match status" value="1"/>
</dbReference>
<dbReference type="Gene3D" id="3.40.640.10">
    <property type="entry name" value="Type I PLP-dependent aspartate aminotransferase-like (Major domain)"/>
    <property type="match status" value="1"/>
</dbReference>
<dbReference type="Gene3D" id="3.90.1150.10">
    <property type="entry name" value="Aspartate Aminotransferase, domain 1"/>
    <property type="match status" value="1"/>
</dbReference>
<evidence type="ECO:0000313" key="4">
    <source>
        <dbReference type="Proteomes" id="UP001063166"/>
    </source>
</evidence>
<dbReference type="GO" id="GO:0008483">
    <property type="term" value="F:transaminase activity"/>
    <property type="evidence" value="ECO:0007669"/>
    <property type="project" value="UniProtKB-KW"/>
</dbReference>
<dbReference type="EMBL" id="BRPK01000010">
    <property type="protein sequence ID" value="GLB41511.1"/>
    <property type="molecule type" value="Genomic_DNA"/>
</dbReference>
<dbReference type="Pfam" id="PF00266">
    <property type="entry name" value="Aminotran_5"/>
    <property type="match status" value="1"/>
</dbReference>
<dbReference type="InterPro" id="IPR015424">
    <property type="entry name" value="PyrdxlP-dep_Trfase"/>
</dbReference>
<name>A0A9P3PTP4_LYOSH</name>
<dbReference type="InterPro" id="IPR015421">
    <property type="entry name" value="PyrdxlP-dep_Trfase_major"/>
</dbReference>
<organism evidence="3 4">
    <name type="scientific">Lyophyllum shimeji</name>
    <name type="common">Hon-shimeji</name>
    <name type="synonym">Tricholoma shimeji</name>
    <dbReference type="NCBI Taxonomy" id="47721"/>
    <lineage>
        <taxon>Eukaryota</taxon>
        <taxon>Fungi</taxon>
        <taxon>Dikarya</taxon>
        <taxon>Basidiomycota</taxon>
        <taxon>Agaricomycotina</taxon>
        <taxon>Agaricomycetes</taxon>
        <taxon>Agaricomycetidae</taxon>
        <taxon>Agaricales</taxon>
        <taxon>Tricholomatineae</taxon>
        <taxon>Lyophyllaceae</taxon>
        <taxon>Lyophyllum</taxon>
    </lineage>
</organism>
<keyword evidence="4" id="KW-1185">Reference proteome</keyword>
<dbReference type="InterPro" id="IPR015422">
    <property type="entry name" value="PyrdxlP-dep_Trfase_small"/>
</dbReference>
<sequence length="427" mass="48056">MDNMDPSELYKQSPPAFGHAVLKYFAFDPAYLNLNNGSYGATPRPVLAATDKLTLTIESNPDLFMRISLQPQLIDVRRRLAQLIGADVDEVVLVPNASMGVNTVLRNFEWETGDTLIGFNVTYGSVSKTIRNIGDVLPHPTTKEFVVNFPTTHAEIVANFKEFLAVNVAPEGKKTVVVLDSIVSNPGVRMPWKELVKICKSAGAWSVVDAAHSVGQETDINLSEAQPDFWVSNCHKWLSAKRAVAILYVPKRNQHIVKTSIPTSHAYISPADRTDENFVIQYEWNGTIDWAPYLSAGHALDFRNWLGGEHKINEYCHDLALKGGKRLAEILGTRVMDPDGELTFNMTNVELPLPGTLKPTPELDLKIKKKLLEEHNIYAAYFYHNHRWWTRVSAQIWVELEDFERLGKVWSTICDEIVKEQGLEKTS</sequence>
<reference evidence="3" key="1">
    <citation type="submission" date="2022-07" db="EMBL/GenBank/DDBJ databases">
        <title>The genome of Lyophyllum shimeji provides insight into the initial evolution of ectomycorrhizal fungal genome.</title>
        <authorList>
            <person name="Kobayashi Y."/>
            <person name="Shibata T."/>
            <person name="Hirakawa H."/>
            <person name="Shigenobu S."/>
            <person name="Nishiyama T."/>
            <person name="Yamada A."/>
            <person name="Hasebe M."/>
            <person name="Kawaguchi M."/>
        </authorList>
    </citation>
    <scope>NUCLEOTIDE SEQUENCE</scope>
    <source>
        <strain evidence="3">AT787</strain>
    </source>
</reference>
<protein>
    <submittedName>
        <fullName evidence="3">Aminotransferase class-V</fullName>
    </submittedName>
</protein>
<keyword evidence="1" id="KW-0663">Pyridoxal phosphate</keyword>
<dbReference type="InterPro" id="IPR000192">
    <property type="entry name" value="Aminotrans_V_dom"/>
</dbReference>
<gene>
    <name evidence="3" type="ORF">LshimejAT787_1001110</name>
</gene>
<dbReference type="AlphaFoldDB" id="A0A9P3PTP4"/>
<dbReference type="OrthoDB" id="5978656at2759"/>
<dbReference type="Proteomes" id="UP001063166">
    <property type="component" value="Unassembled WGS sequence"/>
</dbReference>
<evidence type="ECO:0000313" key="3">
    <source>
        <dbReference type="EMBL" id="GLB41511.1"/>
    </source>
</evidence>
<comment type="caution">
    <text evidence="3">The sequence shown here is derived from an EMBL/GenBank/DDBJ whole genome shotgun (WGS) entry which is preliminary data.</text>
</comment>
<evidence type="ECO:0000259" key="2">
    <source>
        <dbReference type="Pfam" id="PF00266"/>
    </source>
</evidence>
<dbReference type="PANTHER" id="PTHR43092:SF2">
    <property type="entry name" value="HERCYNYLCYSTEINE SULFOXIDE LYASE"/>
    <property type="match status" value="1"/>
</dbReference>
<proteinExistence type="predicted"/>
<feature type="domain" description="Aminotransferase class V" evidence="2">
    <location>
        <begin position="43"/>
        <end position="339"/>
    </location>
</feature>
<keyword evidence="3" id="KW-0808">Transferase</keyword>
<dbReference type="SUPFAM" id="SSF53383">
    <property type="entry name" value="PLP-dependent transferases"/>
    <property type="match status" value="1"/>
</dbReference>
<evidence type="ECO:0000256" key="1">
    <source>
        <dbReference type="ARBA" id="ARBA00022898"/>
    </source>
</evidence>
<accession>A0A9P3PTP4</accession>
<keyword evidence="3" id="KW-0032">Aminotransferase</keyword>